<accession>A0A1B8NQL9</accession>
<evidence type="ECO:0000313" key="2">
    <source>
        <dbReference type="EMBL" id="OFJ47860.1"/>
    </source>
</evidence>
<comment type="caution">
    <text evidence="1">The sequence shown here is derived from an EMBL/GenBank/DDBJ whole genome shotgun (WGS) entry which is preliminary data.</text>
</comment>
<reference evidence="1 3" key="1">
    <citation type="submission" date="2016-10" db="EMBL/GenBank/DDBJ databases">
        <title>Updated version of Genome Assembly of Janthinobacterium lividum ERGS5:01.</title>
        <authorList>
            <person name="Kumar R."/>
            <person name="Acharya V."/>
            <person name="Singh D."/>
        </authorList>
    </citation>
    <scope>NUCLEOTIDE SEQUENCE [LARGE SCALE GENOMIC DNA]</scope>
    <source>
        <strain evidence="1 3">ERGS5:01</strain>
    </source>
</reference>
<dbReference type="Proteomes" id="UP000092634">
    <property type="component" value="Unassembled WGS sequence"/>
</dbReference>
<dbReference type="GO" id="GO:0006270">
    <property type="term" value="P:DNA replication initiation"/>
    <property type="evidence" value="ECO:0007669"/>
    <property type="project" value="InterPro"/>
</dbReference>
<dbReference type="AlphaFoldDB" id="A0A1B8NQL9"/>
<dbReference type="EMBL" id="MAQB02000001">
    <property type="protein sequence ID" value="OFJ47680.1"/>
    <property type="molecule type" value="Genomic_DNA"/>
</dbReference>
<name>A0A1B8NQL9_9BURK</name>
<proteinExistence type="predicted"/>
<dbReference type="Pfam" id="PF06992">
    <property type="entry name" value="Phage_lambda_P"/>
    <property type="match status" value="1"/>
</dbReference>
<dbReference type="EMBL" id="MAQB02000001">
    <property type="protein sequence ID" value="OFJ47860.1"/>
    <property type="molecule type" value="Genomic_DNA"/>
</dbReference>
<evidence type="ECO:0000313" key="3">
    <source>
        <dbReference type="Proteomes" id="UP000092634"/>
    </source>
</evidence>
<organism evidence="1 3">
    <name type="scientific">Janthinobacterium lividum</name>
    <dbReference type="NCBI Taxonomy" id="29581"/>
    <lineage>
        <taxon>Bacteria</taxon>
        <taxon>Pseudomonadati</taxon>
        <taxon>Pseudomonadota</taxon>
        <taxon>Betaproteobacteria</taxon>
        <taxon>Burkholderiales</taxon>
        <taxon>Oxalobacteraceae</taxon>
        <taxon>Janthinobacterium</taxon>
    </lineage>
</organism>
<dbReference type="InterPro" id="IPR009731">
    <property type="entry name" value="P-like"/>
</dbReference>
<sequence length="255" mass="28005">MSALAAAGSQSCFLGQSSTAPNSRWFEVHPTLKVSMIEHLYNRLDGAYPHWWSSNFASEVALRNWAESWVEAFEEEGISPKDVAVGLKACRLRYQKPPSCAEFIQACKPFADPVPAYHEAIVGIEARHKGEWGVWSHPAIYWSAMLLSRDLMMQSYGQVKDRWAATLSAQLARGEWAEIPAPAPALPAPGKGSLSREDAARMLAELEASGVAKSAKATHFDHKTWARKIMARLANGDKSLLAMQITNAKTALGII</sequence>
<protein>
    <submittedName>
        <fullName evidence="1">Uncharacterized protein</fullName>
    </submittedName>
</protein>
<gene>
    <name evidence="1" type="ORF">BA896_000300</name>
    <name evidence="2" type="ORF">BA896_001445</name>
</gene>
<evidence type="ECO:0000313" key="1">
    <source>
        <dbReference type="EMBL" id="OFJ47680.1"/>
    </source>
</evidence>